<dbReference type="PANTHER" id="PTHR10938:SF0">
    <property type="entry name" value="TRANSLATION INITIATION FACTOR IF-3, MITOCHONDRIAL"/>
    <property type="match status" value="1"/>
</dbReference>
<dbReference type="Gene3D" id="3.30.110.10">
    <property type="entry name" value="Translation initiation factor 3 (IF-3), C-terminal domain"/>
    <property type="match status" value="1"/>
</dbReference>
<comment type="subcellular location">
    <subcellularLocation>
        <location evidence="4 6">Cytoplasm</location>
    </subcellularLocation>
</comment>
<organism evidence="9 10">
    <name type="scientific">Dissulfuribacter thermophilus</name>
    <dbReference type="NCBI Taxonomy" id="1156395"/>
    <lineage>
        <taxon>Bacteria</taxon>
        <taxon>Pseudomonadati</taxon>
        <taxon>Thermodesulfobacteriota</taxon>
        <taxon>Dissulfuribacteria</taxon>
        <taxon>Dissulfuribacterales</taxon>
        <taxon>Dissulfuribacteraceae</taxon>
        <taxon>Dissulfuribacter</taxon>
    </lineage>
</organism>
<reference evidence="9 10" key="1">
    <citation type="submission" date="2016-06" db="EMBL/GenBank/DDBJ databases">
        <title>Respiratory ammonification of nitrate coupled to the oxidation of elemental sulfur in deep-sea autotrophic thermophilic bacteria.</title>
        <authorList>
            <person name="Slobodkina G.B."/>
            <person name="Mardanov A.V."/>
            <person name="Ravin N.V."/>
            <person name="Frolova A.A."/>
            <person name="Viryasiv M.B."/>
            <person name="Chernyh N.A."/>
            <person name="Bonch-Osmolovskaya E.A."/>
            <person name="Slobodkin A.I."/>
        </authorList>
    </citation>
    <scope>NUCLEOTIDE SEQUENCE [LARGE SCALE GENOMIC DNA]</scope>
    <source>
        <strain evidence="9 10">S69</strain>
    </source>
</reference>
<keyword evidence="10" id="KW-1185">Reference proteome</keyword>
<proteinExistence type="inferred from homology"/>
<dbReference type="AlphaFoldDB" id="A0A1B9F3W3"/>
<evidence type="ECO:0000313" key="9">
    <source>
        <dbReference type="EMBL" id="OCC14515.1"/>
    </source>
</evidence>
<dbReference type="InterPro" id="IPR019814">
    <property type="entry name" value="Translation_initiation_fac_3_N"/>
</dbReference>
<dbReference type="GO" id="GO:0043022">
    <property type="term" value="F:ribosome binding"/>
    <property type="evidence" value="ECO:0007669"/>
    <property type="project" value="TreeGrafter"/>
</dbReference>
<dbReference type="Gene3D" id="3.10.20.80">
    <property type="entry name" value="Translation initiation factor 3 (IF-3), N-terminal domain"/>
    <property type="match status" value="1"/>
</dbReference>
<dbReference type="PANTHER" id="PTHR10938">
    <property type="entry name" value="TRANSLATION INITIATION FACTOR IF-3"/>
    <property type="match status" value="1"/>
</dbReference>
<evidence type="ECO:0000256" key="6">
    <source>
        <dbReference type="RuleBase" id="RU000646"/>
    </source>
</evidence>
<evidence type="ECO:0000256" key="2">
    <source>
        <dbReference type="ARBA" id="ARBA00022540"/>
    </source>
</evidence>
<gene>
    <name evidence="4" type="primary">infC</name>
    <name evidence="9" type="ORF">DBT_2057</name>
</gene>
<comment type="function">
    <text evidence="4 6">IF-3 binds to the 30S ribosomal subunit and shifts the equilibrium between 70S ribosomes and their 50S and 30S subunits in favor of the free subunits, thus enhancing the availability of 30S subunits on which protein synthesis initiation begins.</text>
</comment>
<comment type="subunit">
    <text evidence="4 6">Monomer.</text>
</comment>
<dbReference type="GO" id="GO:0003743">
    <property type="term" value="F:translation initiation factor activity"/>
    <property type="evidence" value="ECO:0007669"/>
    <property type="project" value="UniProtKB-UniRule"/>
</dbReference>
<dbReference type="Pfam" id="PF05198">
    <property type="entry name" value="IF3_N"/>
    <property type="match status" value="1"/>
</dbReference>
<evidence type="ECO:0000256" key="3">
    <source>
        <dbReference type="ARBA" id="ARBA00022917"/>
    </source>
</evidence>
<name>A0A1B9F3W3_9BACT</name>
<sequence>MPLREALQRAQDVGLDLVEVAPQAKPPVCRIMDYGKYKYEQSKKAQEARKKQSYIQVKEVKMRPRTDVHDLEVKKKQIRKFISEGNKVKVTVRFRGREIVHSDMGVELLKRVAEEMAEIAVVEQMSKFEGRTVNMVLAPKKEK</sequence>
<keyword evidence="4" id="KW-0963">Cytoplasm</keyword>
<dbReference type="InterPro" id="IPR019813">
    <property type="entry name" value="Translation_initiation_fac3_CS"/>
</dbReference>
<comment type="caution">
    <text evidence="9">The sequence shown here is derived from an EMBL/GenBank/DDBJ whole genome shotgun (WGS) entry which is preliminary data.</text>
</comment>
<dbReference type="Pfam" id="PF00707">
    <property type="entry name" value="IF3_C"/>
    <property type="match status" value="1"/>
</dbReference>
<dbReference type="Proteomes" id="UP000093080">
    <property type="component" value="Unassembled WGS sequence"/>
</dbReference>
<dbReference type="EMBL" id="MAGO01000011">
    <property type="protein sequence ID" value="OCC14515.1"/>
    <property type="molecule type" value="Genomic_DNA"/>
</dbReference>
<dbReference type="InterPro" id="IPR019815">
    <property type="entry name" value="Translation_initiation_fac_3_C"/>
</dbReference>
<evidence type="ECO:0000256" key="1">
    <source>
        <dbReference type="ARBA" id="ARBA00005439"/>
    </source>
</evidence>
<comment type="similarity">
    <text evidence="1 4 6">Belongs to the IF-3 family.</text>
</comment>
<dbReference type="NCBIfam" id="TIGR00168">
    <property type="entry name" value="infC"/>
    <property type="match status" value="1"/>
</dbReference>
<protein>
    <recommendedName>
        <fullName evidence="4 5">Translation initiation factor IF-3</fullName>
    </recommendedName>
</protein>
<dbReference type="InterPro" id="IPR036787">
    <property type="entry name" value="T_IF-3_N_sf"/>
</dbReference>
<dbReference type="SUPFAM" id="SSF55200">
    <property type="entry name" value="Translation initiation factor IF3, C-terminal domain"/>
    <property type="match status" value="1"/>
</dbReference>
<evidence type="ECO:0000256" key="5">
    <source>
        <dbReference type="NCBIfam" id="TIGR00168"/>
    </source>
</evidence>
<dbReference type="GO" id="GO:0016020">
    <property type="term" value="C:membrane"/>
    <property type="evidence" value="ECO:0007669"/>
    <property type="project" value="TreeGrafter"/>
</dbReference>
<dbReference type="InterPro" id="IPR001288">
    <property type="entry name" value="Translation_initiation_fac_3"/>
</dbReference>
<dbReference type="SUPFAM" id="SSF54364">
    <property type="entry name" value="Translation initiation factor IF3, N-terminal domain"/>
    <property type="match status" value="1"/>
</dbReference>
<evidence type="ECO:0000256" key="4">
    <source>
        <dbReference type="HAMAP-Rule" id="MF_00080"/>
    </source>
</evidence>
<keyword evidence="3 4" id="KW-0648">Protein biosynthesis</keyword>
<evidence type="ECO:0000259" key="8">
    <source>
        <dbReference type="Pfam" id="PF05198"/>
    </source>
</evidence>
<feature type="domain" description="Translation initiation factor 3 N-terminal" evidence="8">
    <location>
        <begin position="1"/>
        <end position="48"/>
    </location>
</feature>
<dbReference type="HAMAP" id="MF_00080">
    <property type="entry name" value="IF_3"/>
    <property type="match status" value="1"/>
</dbReference>
<evidence type="ECO:0000313" key="10">
    <source>
        <dbReference type="Proteomes" id="UP000093080"/>
    </source>
</evidence>
<evidence type="ECO:0000259" key="7">
    <source>
        <dbReference type="Pfam" id="PF00707"/>
    </source>
</evidence>
<accession>A0A1B9F3W3</accession>
<feature type="domain" description="Translation initiation factor 3 C-terminal" evidence="7">
    <location>
        <begin position="55"/>
        <end position="140"/>
    </location>
</feature>
<dbReference type="InterPro" id="IPR036788">
    <property type="entry name" value="T_IF-3_C_sf"/>
</dbReference>
<dbReference type="PROSITE" id="PS00938">
    <property type="entry name" value="IF3"/>
    <property type="match status" value="1"/>
</dbReference>
<dbReference type="STRING" id="1156395.DBT_2057"/>
<dbReference type="GO" id="GO:0032790">
    <property type="term" value="P:ribosome disassembly"/>
    <property type="evidence" value="ECO:0007669"/>
    <property type="project" value="TreeGrafter"/>
</dbReference>
<keyword evidence="2 4" id="KW-0396">Initiation factor</keyword>
<dbReference type="PATRIC" id="fig|1156395.6.peg.2081"/>
<dbReference type="GO" id="GO:0005829">
    <property type="term" value="C:cytosol"/>
    <property type="evidence" value="ECO:0007669"/>
    <property type="project" value="TreeGrafter"/>
</dbReference>
<dbReference type="FunFam" id="3.30.110.10:FF:000001">
    <property type="entry name" value="Translation initiation factor IF-3"/>
    <property type="match status" value="1"/>
</dbReference>